<sequence length="214" mass="22290">MNKEVPELLSRAAHEFILKAGVVVMNLWRTAASACLLVLMIGCTDTDGAGTDPGVASESLPAGSDSEPPVEPTEPEETQSTLRRPSIELASAPIGGNVQADGANQCAEVNWLGTNPIPDGTIISIGTPHLEPGGVFELNQSACAEELRPCPSVQWQGGNFNACYVGVRQVANSDTTIQLIMPVSATCATEEDCKSLEGDKSGSQISFRPGPPSG</sequence>
<evidence type="ECO:0000313" key="2">
    <source>
        <dbReference type="EMBL" id="GAA1598325.1"/>
    </source>
</evidence>
<keyword evidence="3" id="KW-1185">Reference proteome</keyword>
<gene>
    <name evidence="2" type="ORF">GCM10009789_60370</name>
</gene>
<evidence type="ECO:0000256" key="1">
    <source>
        <dbReference type="SAM" id="MobiDB-lite"/>
    </source>
</evidence>
<dbReference type="RefSeq" id="WP_344219877.1">
    <property type="nucleotide sequence ID" value="NZ_BAAAOS010000048.1"/>
</dbReference>
<protein>
    <recommendedName>
        <fullName evidence="4">LppP/LprE lipoprotein</fullName>
    </recommendedName>
</protein>
<evidence type="ECO:0008006" key="4">
    <source>
        <dbReference type="Google" id="ProtNLM"/>
    </source>
</evidence>
<dbReference type="Proteomes" id="UP001500393">
    <property type="component" value="Unassembled WGS sequence"/>
</dbReference>
<reference evidence="2 3" key="1">
    <citation type="journal article" date="2019" name="Int. J. Syst. Evol. Microbiol.">
        <title>The Global Catalogue of Microorganisms (GCM) 10K type strain sequencing project: providing services to taxonomists for standard genome sequencing and annotation.</title>
        <authorList>
            <consortium name="The Broad Institute Genomics Platform"/>
            <consortium name="The Broad Institute Genome Sequencing Center for Infectious Disease"/>
            <person name="Wu L."/>
            <person name="Ma J."/>
        </authorList>
    </citation>
    <scope>NUCLEOTIDE SEQUENCE [LARGE SCALE GENOMIC DNA]</scope>
    <source>
        <strain evidence="2 3">JCM 14969</strain>
    </source>
</reference>
<dbReference type="EMBL" id="BAAAOS010000048">
    <property type="protein sequence ID" value="GAA1598325.1"/>
    <property type="molecule type" value="Genomic_DNA"/>
</dbReference>
<name>A0ABN2E6T6_9ACTN</name>
<accession>A0ABN2E6T6</accession>
<comment type="caution">
    <text evidence="2">The sequence shown here is derived from an EMBL/GenBank/DDBJ whole genome shotgun (WGS) entry which is preliminary data.</text>
</comment>
<feature type="region of interest" description="Disordered" evidence="1">
    <location>
        <begin position="195"/>
        <end position="214"/>
    </location>
</feature>
<evidence type="ECO:0000313" key="3">
    <source>
        <dbReference type="Proteomes" id="UP001500393"/>
    </source>
</evidence>
<proteinExistence type="predicted"/>
<feature type="region of interest" description="Disordered" evidence="1">
    <location>
        <begin position="50"/>
        <end position="85"/>
    </location>
</feature>
<organism evidence="2 3">
    <name type="scientific">Kribbella sancticallisti</name>
    <dbReference type="NCBI Taxonomy" id="460087"/>
    <lineage>
        <taxon>Bacteria</taxon>
        <taxon>Bacillati</taxon>
        <taxon>Actinomycetota</taxon>
        <taxon>Actinomycetes</taxon>
        <taxon>Propionibacteriales</taxon>
        <taxon>Kribbellaceae</taxon>
        <taxon>Kribbella</taxon>
    </lineage>
</organism>